<reference evidence="2 3" key="1">
    <citation type="submission" date="2016-10" db="EMBL/GenBank/DDBJ databases">
        <authorList>
            <person name="de Groot N.N."/>
        </authorList>
    </citation>
    <scope>NUCLEOTIDE SEQUENCE [LARGE SCALE GENOMIC DNA]</scope>
    <source>
        <strain evidence="2 3">SP2</strain>
    </source>
</reference>
<dbReference type="GeneID" id="14207877"/>
<dbReference type="AlphaFoldDB" id="A0A1I3NUE1"/>
<sequence>MDTRDRLIVGGLWLAVAGVMAITLELGLPSTASEVARLFVVVVALLLAVLYLFDPWELVSGQPFH</sequence>
<organism evidence="2 3">
    <name type="scientific">Natronobacterium gregoryi</name>
    <dbReference type="NCBI Taxonomy" id="44930"/>
    <lineage>
        <taxon>Archaea</taxon>
        <taxon>Methanobacteriati</taxon>
        <taxon>Methanobacteriota</taxon>
        <taxon>Stenosarchaea group</taxon>
        <taxon>Halobacteria</taxon>
        <taxon>Halobacteriales</taxon>
        <taxon>Natrialbaceae</taxon>
        <taxon>Natronobacterium</taxon>
    </lineage>
</organism>
<feature type="transmembrane region" description="Helical" evidence="1">
    <location>
        <begin position="35"/>
        <end position="53"/>
    </location>
</feature>
<dbReference type="Proteomes" id="UP000182829">
    <property type="component" value="Unassembled WGS sequence"/>
</dbReference>
<proteinExistence type="predicted"/>
<keyword evidence="1" id="KW-1133">Transmembrane helix</keyword>
<dbReference type="RefSeq" id="WP_005581474.1">
    <property type="nucleotide sequence ID" value="NZ_FORO01000015.1"/>
</dbReference>
<name>A0A1I3NUE1_9EURY</name>
<protein>
    <submittedName>
        <fullName evidence="2">Uncharacterized protein</fullName>
    </submittedName>
</protein>
<keyword evidence="1" id="KW-0812">Transmembrane</keyword>
<gene>
    <name evidence="2" type="ORF">SAMN05443661_1159</name>
</gene>
<feature type="transmembrane region" description="Helical" evidence="1">
    <location>
        <begin position="6"/>
        <end position="28"/>
    </location>
</feature>
<dbReference type="EMBL" id="FORO01000015">
    <property type="protein sequence ID" value="SFJ12752.1"/>
    <property type="molecule type" value="Genomic_DNA"/>
</dbReference>
<keyword evidence="1" id="KW-0472">Membrane</keyword>
<evidence type="ECO:0000256" key="1">
    <source>
        <dbReference type="SAM" id="Phobius"/>
    </source>
</evidence>
<dbReference type="OrthoDB" id="204603at2157"/>
<evidence type="ECO:0000313" key="2">
    <source>
        <dbReference type="EMBL" id="SFJ12752.1"/>
    </source>
</evidence>
<evidence type="ECO:0000313" key="3">
    <source>
        <dbReference type="Proteomes" id="UP000182829"/>
    </source>
</evidence>
<accession>A0A1I3NUE1</accession>
<dbReference type="OMA" id="PWELVSG"/>